<feature type="compositionally biased region" description="Basic and acidic residues" evidence="1">
    <location>
        <begin position="1"/>
        <end position="11"/>
    </location>
</feature>
<evidence type="ECO:0008006" key="4">
    <source>
        <dbReference type="Google" id="ProtNLM"/>
    </source>
</evidence>
<proteinExistence type="predicted"/>
<evidence type="ECO:0000313" key="3">
    <source>
        <dbReference type="Proteomes" id="UP001239215"/>
    </source>
</evidence>
<dbReference type="EMBL" id="JAUTAN010000001">
    <property type="protein sequence ID" value="MDQ1102997.1"/>
    <property type="molecule type" value="Genomic_DNA"/>
</dbReference>
<dbReference type="RefSeq" id="WP_307198445.1">
    <property type="nucleotide sequence ID" value="NZ_JAUTAN010000001.1"/>
</dbReference>
<feature type="region of interest" description="Disordered" evidence="1">
    <location>
        <begin position="1"/>
        <end position="24"/>
    </location>
</feature>
<reference evidence="2" key="1">
    <citation type="submission" date="2023-07" db="EMBL/GenBank/DDBJ databases">
        <title>Functional and genomic diversity of the sorghum phyllosphere microbiome.</title>
        <authorList>
            <person name="Shade A."/>
        </authorList>
    </citation>
    <scope>NUCLEOTIDE SEQUENCE</scope>
    <source>
        <strain evidence="2">SORGH_AS_1067</strain>
    </source>
</reference>
<protein>
    <recommendedName>
        <fullName evidence="4">L-2-amino-thiazoline-4-carboxylic acid hydrolase</fullName>
    </recommendedName>
</protein>
<comment type="caution">
    <text evidence="2">The sequence shown here is derived from an EMBL/GenBank/DDBJ whole genome shotgun (WGS) entry which is preliminary data.</text>
</comment>
<evidence type="ECO:0000313" key="2">
    <source>
        <dbReference type="EMBL" id="MDQ1102997.1"/>
    </source>
</evidence>
<accession>A0AAJ1X1X0</accession>
<evidence type="ECO:0000256" key="1">
    <source>
        <dbReference type="SAM" id="MobiDB-lite"/>
    </source>
</evidence>
<sequence>MAHETTNDRNGHGSGTAGGREEDRLGHERAALWRRRLFEAEAGLTRFVAELRSGANLHALVQVKEQIFADLPTTQEEQEWKAVFFRGQALMERFVVRHFGLAHLAEWARSNSAIYASVDDRPKHDAAVPLQRLCAQASLYDSTFAWVAEGPEHATLEIHHCAIWDYRERARARGVPITLQAPCEYCVPATEAMITHKGLDAAFQLTASGDDRGCVWTASRPVAAAASGATP</sequence>
<name>A0AAJ1X1X0_9ACTN</name>
<organism evidence="2 3">
    <name type="scientific">Nocardioides zeae</name>
    <dbReference type="NCBI Taxonomy" id="1457234"/>
    <lineage>
        <taxon>Bacteria</taxon>
        <taxon>Bacillati</taxon>
        <taxon>Actinomycetota</taxon>
        <taxon>Actinomycetes</taxon>
        <taxon>Propionibacteriales</taxon>
        <taxon>Nocardioidaceae</taxon>
        <taxon>Nocardioides</taxon>
    </lineage>
</organism>
<dbReference type="Proteomes" id="UP001239215">
    <property type="component" value="Unassembled WGS sequence"/>
</dbReference>
<gene>
    <name evidence="2" type="ORF">QE405_000281</name>
</gene>
<dbReference type="AlphaFoldDB" id="A0AAJ1X1X0"/>